<name>A0A420HUE5_9PEZI</name>
<protein>
    <submittedName>
        <fullName evidence="2">Uncharacterized protein</fullName>
    </submittedName>
</protein>
<dbReference type="Pfam" id="PF12855">
    <property type="entry name" value="Ecl1"/>
    <property type="match status" value="1"/>
</dbReference>
<dbReference type="Proteomes" id="UP000286134">
    <property type="component" value="Unassembled WGS sequence"/>
</dbReference>
<keyword evidence="3" id="KW-1185">Reference proteome</keyword>
<dbReference type="InterPro" id="IPR024368">
    <property type="entry name" value="Ecl1/2/3"/>
</dbReference>
<sequence>MAQLLPSNYIVSREVTRSFSPEDRNFAAKISAGNERRVGLTHPDLIKNKHFFQPVIRNIRSENNSSQKDRNSRDEEDPHGLESFPQYCMTCEKQFPPTSSCRYLYCSETCKQEDQGFEDTLPTITANNSLRYSLFATRNDHYYNGFRNLRLPTTIPLSSESH</sequence>
<evidence type="ECO:0000313" key="2">
    <source>
        <dbReference type="EMBL" id="RKF61055.1"/>
    </source>
</evidence>
<feature type="compositionally biased region" description="Basic and acidic residues" evidence="1">
    <location>
        <begin position="67"/>
        <end position="79"/>
    </location>
</feature>
<dbReference type="AlphaFoldDB" id="A0A420HUE5"/>
<comment type="caution">
    <text evidence="2">The sequence shown here is derived from an EMBL/GenBank/DDBJ whole genome shotgun (WGS) entry which is preliminary data.</text>
</comment>
<accession>A0A420HUE5</accession>
<reference evidence="2 3" key="1">
    <citation type="journal article" date="2018" name="BMC Genomics">
        <title>Comparative genome analyses reveal sequence features reflecting distinct modes of host-adaptation between dicot and monocot powdery mildew.</title>
        <authorList>
            <person name="Wu Y."/>
            <person name="Ma X."/>
            <person name="Pan Z."/>
            <person name="Kale S.D."/>
            <person name="Song Y."/>
            <person name="King H."/>
            <person name="Zhang Q."/>
            <person name="Presley C."/>
            <person name="Deng X."/>
            <person name="Wei C.I."/>
            <person name="Xiao S."/>
        </authorList>
    </citation>
    <scope>NUCLEOTIDE SEQUENCE [LARGE SCALE GENOMIC DNA]</scope>
    <source>
        <strain evidence="2">UMSG2</strain>
    </source>
</reference>
<evidence type="ECO:0000256" key="1">
    <source>
        <dbReference type="SAM" id="MobiDB-lite"/>
    </source>
</evidence>
<organism evidence="2 3">
    <name type="scientific">Erysiphe neolycopersici</name>
    <dbReference type="NCBI Taxonomy" id="212602"/>
    <lineage>
        <taxon>Eukaryota</taxon>
        <taxon>Fungi</taxon>
        <taxon>Dikarya</taxon>
        <taxon>Ascomycota</taxon>
        <taxon>Pezizomycotina</taxon>
        <taxon>Leotiomycetes</taxon>
        <taxon>Erysiphales</taxon>
        <taxon>Erysiphaceae</taxon>
        <taxon>Erysiphe</taxon>
    </lineage>
</organism>
<gene>
    <name evidence="2" type="ORF">OnM2_045049</name>
</gene>
<dbReference type="OrthoDB" id="3599883at2759"/>
<dbReference type="EMBL" id="MCFK01004543">
    <property type="protein sequence ID" value="RKF61055.1"/>
    <property type="molecule type" value="Genomic_DNA"/>
</dbReference>
<proteinExistence type="predicted"/>
<feature type="region of interest" description="Disordered" evidence="1">
    <location>
        <begin position="59"/>
        <end position="79"/>
    </location>
</feature>
<evidence type="ECO:0000313" key="3">
    <source>
        <dbReference type="Proteomes" id="UP000286134"/>
    </source>
</evidence>